<comment type="similarity">
    <text evidence="1">Belongs to the PPR family. PCMP-H subfamily.</text>
</comment>
<dbReference type="EMBL" id="SMOL01000559">
    <property type="protein sequence ID" value="KAB2605395.1"/>
    <property type="molecule type" value="Genomic_DNA"/>
</dbReference>
<evidence type="ECO:0000259" key="4">
    <source>
        <dbReference type="Pfam" id="PF14432"/>
    </source>
</evidence>
<sequence>MHYTHYALEYSPAQRLRLPCTYSANVMATSTRHYCSSTSSAVHRHSMLRKALPNPILHFSKHPQNPIKLPSLKEVCDGGSLREAFDSLGSLLTHPNSLQLSLDAAYSPVLELCANEKALSEGQQIHAQLIKCCDVSDSAFLSTKLVFMYGKCGSLLDAEKVFDKMSHRTIFSWNAMIAACASNGKPWKALELYRDMRVLEVPLDSCTFPCILKACVAVNNLHYGAEIHGLAIKYGYCNVTLVVNSLASMYANCKCVDGARKLFDGVKEKEDIVSWNSIISAYSADGKSAEALGLFREMLSSGLALNSYTLVAALQACEDSFCGKLGMEIHAAVLKSGHFFDIYVANSLLAMYVRCGNMHEAAIIFRDLDAKDVVSWNTMLSGFSQNGLYDETLLLFRDMQSTDTKPDQVSLLNILAASGRLGDLLSGLEAHAYAIKKGFDSDLQLGNTLIDMYARCGCVNFMGRAFDKMPTKDLISWTTVIAGYAQNNCHLRALELCRKVQMLRLDADAMMVESILAVCGALKCVSLVKEVHGYAVRRGLFNLVLQNAVVNLYGECGYVKYAEQMFELIDSKDIVSWTSMISCYVHNGFANEALELCHFMKETNVEPDAIALVSILSAVASLSSLKKGKEIHGFLIRKGFILEGSLGSSLVDMYARSGTLENAYEVYNCIKNRSLILWTTMINAYGMHGQGKAAIDLFERMEGERIVPDHITFLALLYACSHSGLIDEGKRIFEIMRDDYHLEPWPEHSACMVDLLGRANRLEEAYHFANSMQSEPTAEVWCALLGACRVHSNKEFGEIAAKKILELDPESPGNYVLVSNVFAASGRWKDVDEVRLRMKGSGLKKNPGCSWIEVGNKVHTFTARDKSHPQSDDIYLKLAQITEKLEREVDYVAQTKFVLHNVEEEERVKMLYGHSERLAIAYGLLKTPEGTPIRITKNLRVCGDCHHFIKLVSKVFRRVLVVRDANRFHHFEDGICSCGDFW</sequence>
<dbReference type="GO" id="GO:0009451">
    <property type="term" value="P:RNA modification"/>
    <property type="evidence" value="ECO:0007669"/>
    <property type="project" value="InterPro"/>
</dbReference>
<dbReference type="PROSITE" id="PS51375">
    <property type="entry name" value="PPR"/>
    <property type="match status" value="5"/>
</dbReference>
<reference evidence="5 6" key="3">
    <citation type="submission" date="2019-11" db="EMBL/GenBank/DDBJ databases">
        <title>A de novo genome assembly of a pear dwarfing rootstock.</title>
        <authorList>
            <person name="Wang F."/>
            <person name="Wang J."/>
            <person name="Li S."/>
            <person name="Zhang Y."/>
            <person name="Fang M."/>
            <person name="Ma L."/>
            <person name="Zhao Y."/>
            <person name="Jiang S."/>
        </authorList>
    </citation>
    <scope>NUCLEOTIDE SEQUENCE [LARGE SCALE GENOMIC DNA]</scope>
    <source>
        <strain evidence="5">S2</strain>
        <tissue evidence="5">Leaf</tissue>
    </source>
</reference>
<name>A0A5N5FQL4_9ROSA</name>
<dbReference type="GO" id="GO:0003723">
    <property type="term" value="F:RNA binding"/>
    <property type="evidence" value="ECO:0007669"/>
    <property type="project" value="InterPro"/>
</dbReference>
<accession>A0A5N5FQL4</accession>
<feature type="repeat" description="PPR" evidence="3">
    <location>
        <begin position="169"/>
        <end position="203"/>
    </location>
</feature>
<dbReference type="InterPro" id="IPR002885">
    <property type="entry name" value="PPR_rpt"/>
</dbReference>
<feature type="repeat" description="PPR" evidence="3">
    <location>
        <begin position="271"/>
        <end position="305"/>
    </location>
</feature>
<comment type="caution">
    <text evidence="5">The sequence shown here is derived from an EMBL/GenBank/DDBJ whole genome shotgun (WGS) entry which is preliminary data.</text>
</comment>
<dbReference type="InterPro" id="IPR032867">
    <property type="entry name" value="DYW_dom"/>
</dbReference>
<dbReference type="InterPro" id="IPR011990">
    <property type="entry name" value="TPR-like_helical_dom_sf"/>
</dbReference>
<dbReference type="Gene3D" id="1.25.40.10">
    <property type="entry name" value="Tetratricopeptide repeat domain"/>
    <property type="match status" value="6"/>
</dbReference>
<evidence type="ECO:0000256" key="1">
    <source>
        <dbReference type="ARBA" id="ARBA00006643"/>
    </source>
</evidence>
<dbReference type="Pfam" id="PF01535">
    <property type="entry name" value="PPR"/>
    <property type="match status" value="5"/>
</dbReference>
<dbReference type="OrthoDB" id="1846880at2759"/>
<dbReference type="InterPro" id="IPR046849">
    <property type="entry name" value="E2_motif"/>
</dbReference>
<keyword evidence="2" id="KW-0677">Repeat</keyword>
<dbReference type="FunFam" id="1.25.40.10:FF:000343">
    <property type="entry name" value="Pentatricopeptide repeat-containing protein At3g58590"/>
    <property type="match status" value="1"/>
</dbReference>
<reference evidence="5 6" key="1">
    <citation type="submission" date="2019-09" db="EMBL/GenBank/DDBJ databases">
        <authorList>
            <person name="Ou C."/>
        </authorList>
    </citation>
    <scope>NUCLEOTIDE SEQUENCE [LARGE SCALE GENOMIC DNA]</scope>
    <source>
        <strain evidence="5">S2</strain>
        <tissue evidence="5">Leaf</tissue>
    </source>
</reference>
<reference evidence="6" key="2">
    <citation type="submission" date="2019-10" db="EMBL/GenBank/DDBJ databases">
        <title>A de novo genome assembly of a pear dwarfing rootstock.</title>
        <authorList>
            <person name="Wang F."/>
            <person name="Wang J."/>
            <person name="Li S."/>
            <person name="Zhang Y."/>
            <person name="Fang M."/>
            <person name="Ma L."/>
            <person name="Zhao Y."/>
            <person name="Jiang S."/>
        </authorList>
    </citation>
    <scope>NUCLEOTIDE SEQUENCE [LARGE SCALE GENOMIC DNA]</scope>
</reference>
<dbReference type="FunFam" id="1.25.40.10:FF:000031">
    <property type="entry name" value="Pentatricopeptide repeat-containing protein mitochondrial"/>
    <property type="match status" value="1"/>
</dbReference>
<dbReference type="InterPro" id="IPR046848">
    <property type="entry name" value="E_motif"/>
</dbReference>
<feature type="repeat" description="PPR" evidence="3">
    <location>
        <begin position="372"/>
        <end position="406"/>
    </location>
</feature>
<evidence type="ECO:0000313" key="5">
    <source>
        <dbReference type="EMBL" id="KAB2605395.1"/>
    </source>
</evidence>
<protein>
    <submittedName>
        <fullName evidence="5">Pentatricopeptide repeat-containing protein</fullName>
    </submittedName>
</protein>
<dbReference type="Pfam" id="PF14432">
    <property type="entry name" value="DYW_deaminase"/>
    <property type="match status" value="1"/>
</dbReference>
<dbReference type="Pfam" id="PF13041">
    <property type="entry name" value="PPR_2"/>
    <property type="match status" value="5"/>
</dbReference>
<gene>
    <name evidence="5" type="ORF">D8674_005112</name>
</gene>
<dbReference type="PANTHER" id="PTHR47926:SF377">
    <property type="entry name" value="OS04G0469400 PROTEIN"/>
    <property type="match status" value="1"/>
</dbReference>
<feature type="repeat" description="PPR" evidence="3">
    <location>
        <begin position="573"/>
        <end position="607"/>
    </location>
</feature>
<evidence type="ECO:0000313" key="6">
    <source>
        <dbReference type="Proteomes" id="UP000327157"/>
    </source>
</evidence>
<dbReference type="PANTHER" id="PTHR47926">
    <property type="entry name" value="PENTATRICOPEPTIDE REPEAT-CONTAINING PROTEIN"/>
    <property type="match status" value="1"/>
</dbReference>
<feature type="domain" description="DYW" evidence="4">
    <location>
        <begin position="891"/>
        <end position="982"/>
    </location>
</feature>
<dbReference type="GO" id="GO:0008270">
    <property type="term" value="F:zinc ion binding"/>
    <property type="evidence" value="ECO:0007669"/>
    <property type="project" value="InterPro"/>
</dbReference>
<proteinExistence type="inferred from homology"/>
<evidence type="ECO:0000256" key="3">
    <source>
        <dbReference type="PROSITE-ProRule" id="PRU00708"/>
    </source>
</evidence>
<organism evidence="5 6">
    <name type="scientific">Pyrus ussuriensis x Pyrus communis</name>
    <dbReference type="NCBI Taxonomy" id="2448454"/>
    <lineage>
        <taxon>Eukaryota</taxon>
        <taxon>Viridiplantae</taxon>
        <taxon>Streptophyta</taxon>
        <taxon>Embryophyta</taxon>
        <taxon>Tracheophyta</taxon>
        <taxon>Spermatophyta</taxon>
        <taxon>Magnoliopsida</taxon>
        <taxon>eudicotyledons</taxon>
        <taxon>Gunneridae</taxon>
        <taxon>Pentapetalae</taxon>
        <taxon>rosids</taxon>
        <taxon>fabids</taxon>
        <taxon>Rosales</taxon>
        <taxon>Rosaceae</taxon>
        <taxon>Amygdaloideae</taxon>
        <taxon>Maleae</taxon>
        <taxon>Pyrus</taxon>
    </lineage>
</organism>
<dbReference type="Pfam" id="PF20431">
    <property type="entry name" value="E_motif"/>
    <property type="match status" value="1"/>
</dbReference>
<dbReference type="Pfam" id="PF20430">
    <property type="entry name" value="Eplus_motif"/>
    <property type="match status" value="1"/>
</dbReference>
<dbReference type="FunFam" id="1.25.40.10:FF:000341">
    <property type="entry name" value="Pentatricopeptide repeat-containing protein chloroplastic"/>
    <property type="match status" value="1"/>
</dbReference>
<evidence type="ECO:0000256" key="2">
    <source>
        <dbReference type="ARBA" id="ARBA00022737"/>
    </source>
</evidence>
<feature type="repeat" description="PPR" evidence="3">
    <location>
        <begin position="674"/>
        <end position="708"/>
    </location>
</feature>
<dbReference type="Proteomes" id="UP000327157">
    <property type="component" value="Chromosome 11"/>
</dbReference>
<dbReference type="FunFam" id="1.25.40.10:FF:000366">
    <property type="entry name" value="Pentatricopeptide (PPR) repeat-containing protein"/>
    <property type="match status" value="1"/>
</dbReference>
<keyword evidence="6" id="KW-1185">Reference proteome</keyword>
<dbReference type="NCBIfam" id="TIGR00756">
    <property type="entry name" value="PPR"/>
    <property type="match status" value="5"/>
</dbReference>
<dbReference type="AlphaFoldDB" id="A0A5N5FQL4"/>
<dbReference type="FunFam" id="1.25.40.10:FF:000073">
    <property type="entry name" value="Pentatricopeptide repeat-containing protein chloroplastic"/>
    <property type="match status" value="3"/>
</dbReference>
<dbReference type="InterPro" id="IPR046960">
    <property type="entry name" value="PPR_At4g14850-like_plant"/>
</dbReference>